<gene>
    <name evidence="10" type="ORF">NTJ_05167</name>
</gene>
<dbReference type="PROSITE" id="PS50294">
    <property type="entry name" value="WD_REPEATS_REGION"/>
    <property type="match status" value="5"/>
</dbReference>
<dbReference type="PROSITE" id="PS50082">
    <property type="entry name" value="WD_REPEATS_2"/>
    <property type="match status" value="5"/>
</dbReference>
<dbReference type="InterPro" id="IPR001680">
    <property type="entry name" value="WD40_rpt"/>
</dbReference>
<dbReference type="Pfam" id="PF04494">
    <property type="entry name" value="TFIID_NTD2"/>
    <property type="match status" value="1"/>
</dbReference>
<evidence type="ECO:0000313" key="11">
    <source>
        <dbReference type="Proteomes" id="UP001307889"/>
    </source>
</evidence>
<dbReference type="PROSITE" id="PS00678">
    <property type="entry name" value="WD_REPEATS_1"/>
    <property type="match status" value="3"/>
</dbReference>
<dbReference type="InterPro" id="IPR036322">
    <property type="entry name" value="WD40_repeat_dom_sf"/>
</dbReference>
<dbReference type="InterPro" id="IPR007582">
    <property type="entry name" value="TFIID_NTD2"/>
</dbReference>
<dbReference type="InterPro" id="IPR019775">
    <property type="entry name" value="WD40_repeat_CS"/>
</dbReference>
<reference evidence="10 11" key="1">
    <citation type="submission" date="2023-09" db="EMBL/GenBank/DDBJ databases">
        <title>Nesidiocoris tenuis whole genome shotgun sequence.</title>
        <authorList>
            <person name="Shibata T."/>
            <person name="Shimoda M."/>
            <person name="Kobayashi T."/>
            <person name="Uehara T."/>
        </authorList>
    </citation>
    <scope>NUCLEOTIDE SEQUENCE [LARGE SCALE GENOMIC DNA]</scope>
    <source>
        <strain evidence="10 11">Japan</strain>
    </source>
</reference>
<dbReference type="PANTHER" id="PTHR19879">
    <property type="entry name" value="TRANSCRIPTION INITIATION FACTOR TFIID"/>
    <property type="match status" value="1"/>
</dbReference>
<dbReference type="Pfam" id="PF00400">
    <property type="entry name" value="WD40"/>
    <property type="match status" value="5"/>
</dbReference>
<dbReference type="InterPro" id="IPR037264">
    <property type="entry name" value="TFIID_NTD2_sf"/>
</dbReference>
<dbReference type="SUPFAM" id="SSF160897">
    <property type="entry name" value="Taf5 N-terminal domain-like"/>
    <property type="match status" value="1"/>
</dbReference>
<feature type="repeat" description="WD" evidence="8">
    <location>
        <begin position="418"/>
        <end position="459"/>
    </location>
</feature>
<dbReference type="PRINTS" id="PR00320">
    <property type="entry name" value="GPROTEINBRPT"/>
</dbReference>
<feature type="repeat" description="WD" evidence="8">
    <location>
        <begin position="376"/>
        <end position="410"/>
    </location>
</feature>
<comment type="subcellular location">
    <subcellularLocation>
        <location evidence="1">Nucleus</location>
    </subcellularLocation>
</comment>
<name>A0ABN7ALQ5_9HEMI</name>
<evidence type="ECO:0000256" key="7">
    <source>
        <dbReference type="ARBA" id="ARBA00023242"/>
    </source>
</evidence>
<feature type="repeat" description="WD" evidence="8">
    <location>
        <begin position="461"/>
        <end position="502"/>
    </location>
</feature>
<keyword evidence="4" id="KW-0677">Repeat</keyword>
<dbReference type="InterPro" id="IPR020472">
    <property type="entry name" value="WD40_PAC1"/>
</dbReference>
<evidence type="ECO:0000313" key="10">
    <source>
        <dbReference type="EMBL" id="BES92359.1"/>
    </source>
</evidence>
<dbReference type="SUPFAM" id="SSF50978">
    <property type="entry name" value="WD40 repeat-like"/>
    <property type="match status" value="1"/>
</dbReference>
<feature type="domain" description="TFIID subunit TAF5 NTD2" evidence="9">
    <location>
        <begin position="61"/>
        <end position="189"/>
    </location>
</feature>
<dbReference type="InterPro" id="IPR015943">
    <property type="entry name" value="WD40/YVTN_repeat-like_dom_sf"/>
</dbReference>
<protein>
    <recommendedName>
        <fullName evidence="9">TFIID subunit TAF5 NTD2 domain-containing protein</fullName>
    </recommendedName>
</protein>
<evidence type="ECO:0000256" key="8">
    <source>
        <dbReference type="PROSITE-ProRule" id="PRU00221"/>
    </source>
</evidence>
<dbReference type="PANTHER" id="PTHR19879:SF5">
    <property type="entry name" value="WD REPEAT-CONTAINING PROTEIN 55 HOMOLOG"/>
    <property type="match status" value="1"/>
</dbReference>
<evidence type="ECO:0000256" key="3">
    <source>
        <dbReference type="ARBA" id="ARBA00022574"/>
    </source>
</evidence>
<keyword evidence="11" id="KW-1185">Reference proteome</keyword>
<proteinExistence type="inferred from homology"/>
<dbReference type="Gene3D" id="2.130.10.10">
    <property type="entry name" value="YVTN repeat-like/Quinoprotein amine dehydrogenase"/>
    <property type="match status" value="2"/>
</dbReference>
<evidence type="ECO:0000259" key="9">
    <source>
        <dbReference type="Pfam" id="PF04494"/>
    </source>
</evidence>
<keyword evidence="7" id="KW-0539">Nucleus</keyword>
<keyword evidence="3 8" id="KW-0853">WD repeat</keyword>
<organism evidence="10 11">
    <name type="scientific">Nesidiocoris tenuis</name>
    <dbReference type="NCBI Taxonomy" id="355587"/>
    <lineage>
        <taxon>Eukaryota</taxon>
        <taxon>Metazoa</taxon>
        <taxon>Ecdysozoa</taxon>
        <taxon>Arthropoda</taxon>
        <taxon>Hexapoda</taxon>
        <taxon>Insecta</taxon>
        <taxon>Pterygota</taxon>
        <taxon>Neoptera</taxon>
        <taxon>Paraneoptera</taxon>
        <taxon>Hemiptera</taxon>
        <taxon>Heteroptera</taxon>
        <taxon>Panheteroptera</taxon>
        <taxon>Cimicomorpha</taxon>
        <taxon>Miridae</taxon>
        <taxon>Dicyphina</taxon>
        <taxon>Nesidiocoris</taxon>
    </lineage>
</organism>
<dbReference type="Gene3D" id="1.25.40.500">
    <property type="entry name" value="TFIID subunit TAF5, NTD2 domain"/>
    <property type="match status" value="1"/>
</dbReference>
<feature type="repeat" description="WD" evidence="8">
    <location>
        <begin position="503"/>
        <end position="538"/>
    </location>
</feature>
<keyword evidence="5" id="KW-0805">Transcription regulation</keyword>
<keyword evidence="6" id="KW-0804">Transcription</keyword>
<comment type="similarity">
    <text evidence="2">Belongs to the WD repeat TAF5 family.</text>
</comment>
<evidence type="ECO:0000256" key="5">
    <source>
        <dbReference type="ARBA" id="ARBA00023015"/>
    </source>
</evidence>
<dbReference type="CDD" id="cd00200">
    <property type="entry name" value="WD40"/>
    <property type="match status" value="1"/>
</dbReference>
<dbReference type="Proteomes" id="UP001307889">
    <property type="component" value="Chromosome 3"/>
</dbReference>
<evidence type="ECO:0000256" key="4">
    <source>
        <dbReference type="ARBA" id="ARBA00022737"/>
    </source>
</evidence>
<feature type="repeat" description="WD" evidence="8">
    <location>
        <begin position="334"/>
        <end position="375"/>
    </location>
</feature>
<sequence>MQEYEADEPTAVLIDYLRRRNYLSTRPQGFKEDEAEMVRVIEMATVLPNAASAETAIFDLKEATHQFSTFTTWVRDMKPGPLSEELTGSLMPILCHMYLNCLPVNNRQESSTNFLRWFVDYPGFFEEEWMPFFKQLLLIDDLEEVNSLPLVKSFREVRLELRLSIDGIVTLRKCLVENNLYLIVQVLRQWFRLSMMTEEMDVPTLEELSKPGNPKSNQSHSFCNVNIKKEEDEDPVLADLLNVINEKRTQTTRPPPLLLYTAHRTEGIVCGKVSGDGKLAVTGDSRSELRVWGIVETKLTPQLHADYFSSIPINTYTETFDASQTLKDKQMWWLRGHSSTVFDTAFINDSEWLLSVSFDCTMRLWKLSDFSCSVVYRGHSMPIWSVAVSPIPNMIATASCDKTARLWNLDRTFPIRIMAGHQEDVSCVAFHPNGCYVASGSPDKTVRLWSVTDGNMMRVLAGSDQGPVDAVAFSPNGQFVASAGDDSNVWLWDIRGGTPMCKLSGHKSRIVSIEWNHDGSALSAASLDGDIFLWNVDTPEACGGEIVPKKYSTKCSRLLSLQYSAKNALVAVGLE</sequence>
<dbReference type="EMBL" id="AP028911">
    <property type="protein sequence ID" value="BES92359.1"/>
    <property type="molecule type" value="Genomic_DNA"/>
</dbReference>
<evidence type="ECO:0000256" key="2">
    <source>
        <dbReference type="ARBA" id="ARBA00009435"/>
    </source>
</evidence>
<evidence type="ECO:0000256" key="6">
    <source>
        <dbReference type="ARBA" id="ARBA00023163"/>
    </source>
</evidence>
<evidence type="ECO:0000256" key="1">
    <source>
        <dbReference type="ARBA" id="ARBA00004123"/>
    </source>
</evidence>
<accession>A0ABN7ALQ5</accession>
<dbReference type="SMART" id="SM00320">
    <property type="entry name" value="WD40"/>
    <property type="match status" value="6"/>
</dbReference>